<reference evidence="1 2" key="1">
    <citation type="journal article" date="2019" name="Commun. Biol.">
        <title>The bagworm genome reveals a unique fibroin gene that provides high tensile strength.</title>
        <authorList>
            <person name="Kono N."/>
            <person name="Nakamura H."/>
            <person name="Ohtoshi R."/>
            <person name="Tomita M."/>
            <person name="Numata K."/>
            <person name="Arakawa K."/>
        </authorList>
    </citation>
    <scope>NUCLEOTIDE SEQUENCE [LARGE SCALE GENOMIC DNA]</scope>
</reference>
<proteinExistence type="predicted"/>
<sequence>MLQRSRAANSRRLCSDNTRDLGPPAVTFRTRYFSVRRRNPLLTTGFRYGSTVQIISIICVKNFAILTTPLDLRLSQEIFKYGPLKWGHHHWTVGVVSPTRRRLGMRQVLRPVPAPANKHSDLRFDDWRKTVNMCVQLSPQAPDKLAGVARMATFYGRAGLRAPRCTPPTGIGIRVYREGLDLLADY</sequence>
<dbReference type="AlphaFoldDB" id="A0A4C1X282"/>
<organism evidence="1 2">
    <name type="scientific">Eumeta variegata</name>
    <name type="common">Bagworm moth</name>
    <name type="synonym">Eumeta japonica</name>
    <dbReference type="NCBI Taxonomy" id="151549"/>
    <lineage>
        <taxon>Eukaryota</taxon>
        <taxon>Metazoa</taxon>
        <taxon>Ecdysozoa</taxon>
        <taxon>Arthropoda</taxon>
        <taxon>Hexapoda</taxon>
        <taxon>Insecta</taxon>
        <taxon>Pterygota</taxon>
        <taxon>Neoptera</taxon>
        <taxon>Endopterygota</taxon>
        <taxon>Lepidoptera</taxon>
        <taxon>Glossata</taxon>
        <taxon>Ditrysia</taxon>
        <taxon>Tineoidea</taxon>
        <taxon>Psychidae</taxon>
        <taxon>Oiketicinae</taxon>
        <taxon>Eumeta</taxon>
    </lineage>
</organism>
<accession>A0A4C1X282</accession>
<evidence type="ECO:0000313" key="1">
    <source>
        <dbReference type="EMBL" id="GBP57273.1"/>
    </source>
</evidence>
<keyword evidence="2" id="KW-1185">Reference proteome</keyword>
<comment type="caution">
    <text evidence="1">The sequence shown here is derived from an EMBL/GenBank/DDBJ whole genome shotgun (WGS) entry which is preliminary data.</text>
</comment>
<dbReference type="EMBL" id="BGZK01000712">
    <property type="protein sequence ID" value="GBP57273.1"/>
    <property type="molecule type" value="Genomic_DNA"/>
</dbReference>
<protein>
    <submittedName>
        <fullName evidence="1">Uncharacterized protein</fullName>
    </submittedName>
</protein>
<evidence type="ECO:0000313" key="2">
    <source>
        <dbReference type="Proteomes" id="UP000299102"/>
    </source>
</evidence>
<name>A0A4C1X282_EUMVA</name>
<dbReference type="Proteomes" id="UP000299102">
    <property type="component" value="Unassembled WGS sequence"/>
</dbReference>
<gene>
    <name evidence="1" type="ORF">EVAR_44090_1</name>
</gene>